<sequence length="75" mass="8725">MKLDLTRFFQICNLSKTLVVGKAEDRQYFIDFSQVRGAMIIEELKLTINRLAPDDPTWQLLKELSKTKNITGHEN</sequence>
<dbReference type="HOGENOM" id="CLU_2667446_0_0_3"/>
<gene>
    <name evidence="1" type="ordered locus">Aazo_2653</name>
</gene>
<evidence type="ECO:0000313" key="2">
    <source>
        <dbReference type="Proteomes" id="UP000001511"/>
    </source>
</evidence>
<dbReference type="STRING" id="551115.Aazo_2653"/>
<dbReference type="eggNOG" id="COG4928">
    <property type="taxonomic scope" value="Bacteria"/>
</dbReference>
<proteinExistence type="predicted"/>
<dbReference type="AlphaFoldDB" id="D7DZQ2"/>
<name>D7DZQ2_NOSA0</name>
<protein>
    <submittedName>
        <fullName evidence="1">Uncharacterized protein</fullName>
    </submittedName>
</protein>
<organism evidence="1 2">
    <name type="scientific">Nostoc azollae (strain 0708)</name>
    <name type="common">Anabaena azollae (strain 0708)</name>
    <dbReference type="NCBI Taxonomy" id="551115"/>
    <lineage>
        <taxon>Bacteria</taxon>
        <taxon>Bacillati</taxon>
        <taxon>Cyanobacteriota</taxon>
        <taxon>Cyanophyceae</taxon>
        <taxon>Nostocales</taxon>
        <taxon>Nostocaceae</taxon>
        <taxon>Trichormus</taxon>
    </lineage>
</organism>
<evidence type="ECO:0000313" key="1">
    <source>
        <dbReference type="EMBL" id="ADI64534.1"/>
    </source>
</evidence>
<dbReference type="EMBL" id="CP002059">
    <property type="protein sequence ID" value="ADI64534.1"/>
    <property type="molecule type" value="Genomic_DNA"/>
</dbReference>
<dbReference type="KEGG" id="naz:Aazo_2653"/>
<reference evidence="1 2" key="1">
    <citation type="journal article" date="2010" name="PLoS ONE">
        <title>Genome erosion in a nitrogen-fixing vertically transmitted endosymbiotic multicellular cyanobacterium.</title>
        <authorList>
            <person name="Ran L."/>
            <person name="Larsson J."/>
            <person name="Vigil-Stenman T."/>
            <person name="Nylander J.A."/>
            <person name="Ininbergs K."/>
            <person name="Zheng W.W."/>
            <person name="Lapidus A."/>
            <person name="Lowry S."/>
            <person name="Haselkorn R."/>
            <person name="Bergman B."/>
        </authorList>
    </citation>
    <scope>NUCLEOTIDE SEQUENCE [LARGE SCALE GENOMIC DNA]</scope>
    <source>
        <strain evidence="1 2">0708</strain>
    </source>
</reference>
<dbReference type="Proteomes" id="UP000001511">
    <property type="component" value="Chromosome"/>
</dbReference>
<accession>D7DZQ2</accession>
<keyword evidence="2" id="KW-1185">Reference proteome</keyword>